<dbReference type="Gene3D" id="1.25.40.420">
    <property type="match status" value="1"/>
</dbReference>
<accession>A0AAV2B6Z4</accession>
<gene>
    <name evidence="2" type="ORF">LARSCL_LOCUS16839</name>
</gene>
<sequence>MADKRGGFTIIWRIENYDFFIEKSGFWIFSPPFVVDSVKDTSWILRIVSNSIMRKQHLVFDIDRRALTAVELELDFEISLFNDKNHSPLFEVKHTHTYRSSHETFQCYVPQNQVYDRKGNELNPPKTLIIRCKMFRRKSCFPGSGQCFARTRIRVEKAAFVGLAEKFSSIVLGEKRTLAIKSASTEKQLLILKLSLSGDLCCKEKLWIEIIPIRKDYIKFCKCKLLLFDSEGVKIECGKNKFLFSDTEPKEWKFPLYFTKGYLMRGNAQFLSNDTLNLKFEFTFSTGIEYERIEDSEFGNLALVTENPPKLSSALEDITCLYEEGTLCDTKLQTATETFNAHKSILAARSSVFKTMFTTDMREKATDRVIIEDLEADTVSRMLMFLYSDKLEDPNWDRAKCLYFAADKYNIITLKQKCSDFLKNSLQLSNCCELLLLADKHKDEDLKKSVQDYMAQYQGAILRTEKWMDLEKSNPILVIETFRTMCLEK</sequence>
<dbReference type="InterPro" id="IPR000210">
    <property type="entry name" value="BTB/POZ_dom"/>
</dbReference>
<keyword evidence="3" id="KW-1185">Reference proteome</keyword>
<dbReference type="SUPFAM" id="SSF49599">
    <property type="entry name" value="TRAF domain-like"/>
    <property type="match status" value="1"/>
</dbReference>
<evidence type="ECO:0000259" key="1">
    <source>
        <dbReference type="PROSITE" id="PS50097"/>
    </source>
</evidence>
<dbReference type="PROSITE" id="PS50097">
    <property type="entry name" value="BTB"/>
    <property type="match status" value="1"/>
</dbReference>
<dbReference type="Gene3D" id="2.60.210.10">
    <property type="entry name" value="Apoptosis, Tumor Necrosis Factor Receptor Associated Protein 2, Chain A"/>
    <property type="match status" value="1"/>
</dbReference>
<dbReference type="Proteomes" id="UP001497382">
    <property type="component" value="Unassembled WGS sequence"/>
</dbReference>
<evidence type="ECO:0000313" key="3">
    <source>
        <dbReference type="Proteomes" id="UP001497382"/>
    </source>
</evidence>
<dbReference type="Gene3D" id="3.30.710.10">
    <property type="entry name" value="Potassium Channel Kv1.1, Chain A"/>
    <property type="match status" value="1"/>
</dbReference>
<dbReference type="SMART" id="SM00225">
    <property type="entry name" value="BTB"/>
    <property type="match status" value="1"/>
</dbReference>
<name>A0AAV2B6Z4_9ARAC</name>
<dbReference type="PANTHER" id="PTHR24413">
    <property type="entry name" value="SPECKLE-TYPE POZ PROTEIN"/>
    <property type="match status" value="1"/>
</dbReference>
<evidence type="ECO:0000313" key="2">
    <source>
        <dbReference type="EMBL" id="CAL1291018.1"/>
    </source>
</evidence>
<dbReference type="CDD" id="cd18186">
    <property type="entry name" value="BTB_POZ_ZBTB_KLHL-like"/>
    <property type="match status" value="1"/>
</dbReference>
<comment type="caution">
    <text evidence="2">The sequence shown here is derived from an EMBL/GenBank/DDBJ whole genome shotgun (WGS) entry which is preliminary data.</text>
</comment>
<feature type="domain" description="BTB" evidence="1">
    <location>
        <begin position="328"/>
        <end position="395"/>
    </location>
</feature>
<dbReference type="AlphaFoldDB" id="A0AAV2B6Z4"/>
<dbReference type="Pfam" id="PF00651">
    <property type="entry name" value="BTB"/>
    <property type="match status" value="1"/>
</dbReference>
<dbReference type="SUPFAM" id="SSF54695">
    <property type="entry name" value="POZ domain"/>
    <property type="match status" value="1"/>
</dbReference>
<protein>
    <recommendedName>
        <fullName evidence="1">BTB domain-containing protein</fullName>
    </recommendedName>
</protein>
<proteinExistence type="predicted"/>
<dbReference type="EMBL" id="CAXIEN010000273">
    <property type="protein sequence ID" value="CAL1291018.1"/>
    <property type="molecule type" value="Genomic_DNA"/>
</dbReference>
<dbReference type="InterPro" id="IPR011333">
    <property type="entry name" value="SKP1/BTB/POZ_sf"/>
</dbReference>
<organism evidence="2 3">
    <name type="scientific">Larinioides sclopetarius</name>
    <dbReference type="NCBI Taxonomy" id="280406"/>
    <lineage>
        <taxon>Eukaryota</taxon>
        <taxon>Metazoa</taxon>
        <taxon>Ecdysozoa</taxon>
        <taxon>Arthropoda</taxon>
        <taxon>Chelicerata</taxon>
        <taxon>Arachnida</taxon>
        <taxon>Araneae</taxon>
        <taxon>Araneomorphae</taxon>
        <taxon>Entelegynae</taxon>
        <taxon>Araneoidea</taxon>
        <taxon>Araneidae</taxon>
        <taxon>Larinioides</taxon>
    </lineage>
</organism>
<dbReference type="InterPro" id="IPR008974">
    <property type="entry name" value="TRAF-like"/>
</dbReference>
<reference evidence="2 3" key="1">
    <citation type="submission" date="2024-04" db="EMBL/GenBank/DDBJ databases">
        <authorList>
            <person name="Rising A."/>
            <person name="Reimegard J."/>
            <person name="Sonavane S."/>
            <person name="Akerstrom W."/>
            <person name="Nylinder S."/>
            <person name="Hedman E."/>
            <person name="Kallberg Y."/>
        </authorList>
    </citation>
    <scope>NUCLEOTIDE SEQUENCE [LARGE SCALE GENOMIC DNA]</scope>
</reference>